<organism evidence="1 2">
    <name type="scientific">Pyropia yezoensis</name>
    <name type="common">Susabi-nori</name>
    <name type="synonym">Porphyra yezoensis</name>
    <dbReference type="NCBI Taxonomy" id="2788"/>
    <lineage>
        <taxon>Eukaryota</taxon>
        <taxon>Rhodophyta</taxon>
        <taxon>Bangiophyceae</taxon>
        <taxon>Bangiales</taxon>
        <taxon>Bangiaceae</taxon>
        <taxon>Pyropia</taxon>
    </lineage>
</organism>
<keyword evidence="2" id="KW-1185">Reference proteome</keyword>
<proteinExistence type="predicted"/>
<comment type="caution">
    <text evidence="1">The sequence shown here is derived from an EMBL/GenBank/DDBJ whole genome shotgun (WGS) entry which is preliminary data.</text>
</comment>
<sequence length="172" mass="17460">MGAAKSGVDFVLHLIQFGLALFIAAIVTIFLRNRSGVACLLDGINGVTDARICTVTYVATAASAVGSLVISLLTCATCCLCGLPDAIEGVGALLLGAGWVGVGAYVTRYAKAANEAGFANGSWRRWVLYAMYGAAAAFLASALVNCGSLWALAARAWMAGSGRCGGGTADGW</sequence>
<protein>
    <submittedName>
        <fullName evidence="1">Uncharacterized protein</fullName>
    </submittedName>
</protein>
<gene>
    <name evidence="1" type="ORF">I4F81_006281</name>
</gene>
<name>A0ACC3C1P7_PYRYE</name>
<accession>A0ACC3C1P7</accession>
<dbReference type="EMBL" id="CM020619">
    <property type="protein sequence ID" value="KAK1863727.1"/>
    <property type="molecule type" value="Genomic_DNA"/>
</dbReference>
<evidence type="ECO:0000313" key="2">
    <source>
        <dbReference type="Proteomes" id="UP000798662"/>
    </source>
</evidence>
<reference evidence="1" key="1">
    <citation type="submission" date="2019-11" db="EMBL/GenBank/DDBJ databases">
        <title>Nori genome reveals adaptations in red seaweeds to the harsh intertidal environment.</title>
        <authorList>
            <person name="Wang D."/>
            <person name="Mao Y."/>
        </authorList>
    </citation>
    <scope>NUCLEOTIDE SEQUENCE</scope>
    <source>
        <tissue evidence="1">Gametophyte</tissue>
    </source>
</reference>
<dbReference type="Proteomes" id="UP000798662">
    <property type="component" value="Chromosome 2"/>
</dbReference>
<evidence type="ECO:0000313" key="1">
    <source>
        <dbReference type="EMBL" id="KAK1863727.1"/>
    </source>
</evidence>